<organism evidence="11 12">
    <name type="scientific">Suicoccus acidiformans</name>
    <dbReference type="NCBI Taxonomy" id="2036206"/>
    <lineage>
        <taxon>Bacteria</taxon>
        <taxon>Bacillati</taxon>
        <taxon>Bacillota</taxon>
        <taxon>Bacilli</taxon>
        <taxon>Lactobacillales</taxon>
        <taxon>Aerococcaceae</taxon>
        <taxon>Suicoccus</taxon>
    </lineage>
</organism>
<dbReference type="InterPro" id="IPR022695">
    <property type="entry name" value="Histidinol_DH_monofunct"/>
</dbReference>
<evidence type="ECO:0000256" key="3">
    <source>
        <dbReference type="ARBA" id="ARBA00022833"/>
    </source>
</evidence>
<dbReference type="PANTHER" id="PTHR21256:SF2">
    <property type="entry name" value="HISTIDINE BIOSYNTHESIS TRIFUNCTIONAL PROTEIN"/>
    <property type="match status" value="1"/>
</dbReference>
<reference evidence="11 12" key="1">
    <citation type="submission" date="2017-09" db="EMBL/GenBank/DDBJ databases">
        <title>Complete genome sequence of Oxytococcus suis strain ZY16052.</title>
        <authorList>
            <person name="Li F."/>
        </authorList>
    </citation>
    <scope>NUCLEOTIDE SEQUENCE [LARGE SCALE GENOMIC DNA]</scope>
    <source>
        <strain evidence="11 12">ZY16052</strain>
    </source>
</reference>
<evidence type="ECO:0000256" key="2">
    <source>
        <dbReference type="ARBA" id="ARBA00022723"/>
    </source>
</evidence>
<keyword evidence="2 9" id="KW-0479">Metal-binding</keyword>
<evidence type="ECO:0000256" key="10">
    <source>
        <dbReference type="RuleBase" id="RU004175"/>
    </source>
</evidence>
<dbReference type="SUPFAM" id="SSF53720">
    <property type="entry name" value="ALDH-like"/>
    <property type="match status" value="1"/>
</dbReference>
<dbReference type="InterPro" id="IPR012131">
    <property type="entry name" value="Hstdl_DH"/>
</dbReference>
<feature type="binding site" evidence="8">
    <location>
        <position position="309"/>
    </location>
    <ligand>
        <name>substrate</name>
    </ligand>
</feature>
<keyword evidence="4 5" id="KW-0560">Oxidoreductase</keyword>
<evidence type="ECO:0000256" key="9">
    <source>
        <dbReference type="PIRSR" id="PIRSR000099-4"/>
    </source>
</evidence>
<feature type="binding site" evidence="9">
    <location>
        <position position="241"/>
    </location>
    <ligand>
        <name>Zn(2+)</name>
        <dbReference type="ChEBI" id="CHEBI:29105"/>
    </ligand>
</feature>
<keyword evidence="7" id="KW-0520">NAD</keyword>
<dbReference type="GO" id="GO:0000105">
    <property type="term" value="P:L-histidine biosynthetic process"/>
    <property type="evidence" value="ECO:0007669"/>
    <property type="project" value="InterPro"/>
</dbReference>
<feature type="binding site" evidence="8">
    <location>
        <position position="342"/>
    </location>
    <ligand>
        <name>substrate</name>
    </ligand>
</feature>
<keyword evidence="12" id="KW-1185">Reference proteome</keyword>
<dbReference type="FunFam" id="3.40.50.1980:FF:000026">
    <property type="entry name" value="Histidinol dehydrogenase"/>
    <property type="match status" value="1"/>
</dbReference>
<dbReference type="OrthoDB" id="9805269at2"/>
<evidence type="ECO:0000256" key="1">
    <source>
        <dbReference type="ARBA" id="ARBA00010178"/>
    </source>
</evidence>
<feature type="active site" description="Proton acceptor" evidence="6">
    <location>
        <position position="308"/>
    </location>
</feature>
<gene>
    <name evidence="11" type="primary">hisD</name>
    <name evidence="11" type="ORF">CL176_07160</name>
</gene>
<feature type="binding site" evidence="9">
    <location>
        <position position="244"/>
    </location>
    <ligand>
        <name>Zn(2+)</name>
        <dbReference type="ChEBI" id="CHEBI:29105"/>
    </ligand>
</feature>
<feature type="binding site" evidence="7">
    <location>
        <position position="173"/>
    </location>
    <ligand>
        <name>NAD(+)</name>
        <dbReference type="ChEBI" id="CHEBI:57540"/>
    </ligand>
</feature>
<feature type="active site" description="Proton acceptor" evidence="6">
    <location>
        <position position="309"/>
    </location>
</feature>
<feature type="binding site" evidence="8">
    <location>
        <position position="396"/>
    </location>
    <ligand>
        <name>substrate</name>
    </ligand>
</feature>
<feature type="binding site" evidence="8">
    <location>
        <position position="401"/>
    </location>
    <ligand>
        <name>substrate</name>
    </ligand>
</feature>
<dbReference type="InterPro" id="IPR016161">
    <property type="entry name" value="Ald_DH/histidinol_DH"/>
</dbReference>
<dbReference type="AlphaFoldDB" id="A0A347WL33"/>
<comment type="similarity">
    <text evidence="1 5 10">Belongs to the histidinol dehydrogenase family.</text>
</comment>
<feature type="binding site" evidence="9">
    <location>
        <position position="401"/>
    </location>
    <ligand>
        <name>Zn(2+)</name>
        <dbReference type="ChEBI" id="CHEBI:29105"/>
    </ligand>
</feature>
<feature type="binding site" evidence="8">
    <location>
        <position position="219"/>
    </location>
    <ligand>
        <name>substrate</name>
    </ligand>
</feature>
<feature type="binding site" evidence="7">
    <location>
        <position position="196"/>
    </location>
    <ligand>
        <name>NAD(+)</name>
        <dbReference type="ChEBI" id="CHEBI:57540"/>
    </ligand>
</feature>
<dbReference type="KEGG" id="abae:CL176_07160"/>
<feature type="binding site" evidence="8">
    <location>
        <position position="244"/>
    </location>
    <ligand>
        <name>substrate</name>
    </ligand>
</feature>
<dbReference type="FunFam" id="3.40.50.1980:FF:000001">
    <property type="entry name" value="Histidinol dehydrogenase"/>
    <property type="match status" value="1"/>
</dbReference>
<name>A0A347WL33_9LACT</name>
<feature type="binding site" evidence="8">
    <location>
        <position position="241"/>
    </location>
    <ligand>
        <name>substrate</name>
    </ligand>
</feature>
<evidence type="ECO:0000313" key="11">
    <source>
        <dbReference type="EMBL" id="AXY25790.1"/>
    </source>
</evidence>
<accession>A0A347WL33</accession>
<dbReference type="Pfam" id="PF00815">
    <property type="entry name" value="Histidinol_dh"/>
    <property type="match status" value="1"/>
</dbReference>
<dbReference type="PRINTS" id="PR00083">
    <property type="entry name" value="HOLDHDRGNASE"/>
</dbReference>
<evidence type="ECO:0000256" key="7">
    <source>
        <dbReference type="PIRSR" id="PIRSR000099-2"/>
    </source>
</evidence>
<dbReference type="GO" id="GO:0004399">
    <property type="term" value="F:histidinol dehydrogenase activity"/>
    <property type="evidence" value="ECO:0007669"/>
    <property type="project" value="InterPro"/>
</dbReference>
<evidence type="ECO:0000256" key="6">
    <source>
        <dbReference type="PIRSR" id="PIRSR000099-1"/>
    </source>
</evidence>
<keyword evidence="3 9" id="KW-0862">Zinc</keyword>
<protein>
    <submittedName>
        <fullName evidence="11">Histidinol dehydrogenase</fullName>
    </submittedName>
</protein>
<dbReference type="PIRSF" id="PIRSF000099">
    <property type="entry name" value="Histidinol_dh"/>
    <property type="match status" value="1"/>
</dbReference>
<dbReference type="RefSeq" id="WP_118990690.1">
    <property type="nucleotide sequence ID" value="NZ_CP023434.1"/>
</dbReference>
<dbReference type="EMBL" id="CP023434">
    <property type="protein sequence ID" value="AXY25790.1"/>
    <property type="molecule type" value="Genomic_DNA"/>
</dbReference>
<comment type="cofactor">
    <cofactor evidence="9">
        <name>Zn(2+)</name>
        <dbReference type="ChEBI" id="CHEBI:29105"/>
    </cofactor>
    <text evidence="9">Binds 1 zinc ion per subunit.</text>
</comment>
<evidence type="ECO:0000256" key="8">
    <source>
        <dbReference type="PIRSR" id="PIRSR000099-3"/>
    </source>
</evidence>
<proteinExistence type="inferred from homology"/>
<dbReference type="GO" id="GO:0005829">
    <property type="term" value="C:cytosol"/>
    <property type="evidence" value="ECO:0007669"/>
    <property type="project" value="TreeGrafter"/>
</dbReference>
<dbReference type="NCBIfam" id="TIGR00069">
    <property type="entry name" value="hisD"/>
    <property type="match status" value="1"/>
</dbReference>
<dbReference type="PANTHER" id="PTHR21256">
    <property type="entry name" value="HISTIDINOL DEHYDROGENASE HDH"/>
    <property type="match status" value="1"/>
</dbReference>
<dbReference type="Proteomes" id="UP000263232">
    <property type="component" value="Chromosome"/>
</dbReference>
<evidence type="ECO:0000256" key="5">
    <source>
        <dbReference type="PIRNR" id="PIRNR000099"/>
    </source>
</evidence>
<dbReference type="CDD" id="cd06572">
    <property type="entry name" value="Histidinol_dh"/>
    <property type="match status" value="1"/>
</dbReference>
<feature type="binding site" evidence="7">
    <location>
        <position position="114"/>
    </location>
    <ligand>
        <name>NAD(+)</name>
        <dbReference type="ChEBI" id="CHEBI:57540"/>
    </ligand>
</feature>
<dbReference type="Gene3D" id="1.20.5.1300">
    <property type="match status" value="1"/>
</dbReference>
<dbReference type="GO" id="GO:0046872">
    <property type="term" value="F:metal ion binding"/>
    <property type="evidence" value="ECO:0007669"/>
    <property type="project" value="UniProtKB-KW"/>
</dbReference>
<sequence>MNAAEARACLQEDVMALDGDMLLATQEIIQTVRNQGDAALRTYTQTLDGVDLEDFWVKPEQLKASWDALDTDLQKALKLAKDRIIAYEERILYEDNLGEELSYVYRPLERVGVYIPGGTALYPSSVLMTVLPAQVAGVGEIIATTPTFNETNITFAALYLCGVERVLTLGGAQAIAALAYGTESVPKVDKIVGPGNAYVAMAKRLVFGDVGIDSIAGPSEILLYVDDSADVDAVVYDVFAQAEHDTNARTFLLSEDAEFVAKVEARIEALLPEQVRRDIIAGSLANHHYVVVDERKALLALANDIAAEHVSIQHREQEVIAQAFNYAGAVFVGAYSPEAVGDYVGGPSHVLPTNQTARFSHGLNANDFRTSHAIIQVSQETFETIAPAGEIIAQAEGLDCHRKSLAIRRK</sequence>
<dbReference type="Gene3D" id="3.40.50.1980">
    <property type="entry name" value="Nitrogenase molybdenum iron protein domain"/>
    <property type="match status" value="2"/>
</dbReference>
<feature type="binding site" evidence="9">
    <location>
        <position position="342"/>
    </location>
    <ligand>
        <name>Zn(2+)</name>
        <dbReference type="ChEBI" id="CHEBI:29105"/>
    </ligand>
</feature>
<dbReference type="GO" id="GO:0051287">
    <property type="term" value="F:NAD binding"/>
    <property type="evidence" value="ECO:0007669"/>
    <property type="project" value="InterPro"/>
</dbReference>
<evidence type="ECO:0000256" key="4">
    <source>
        <dbReference type="ARBA" id="ARBA00023002"/>
    </source>
</evidence>
<evidence type="ECO:0000313" key="12">
    <source>
        <dbReference type="Proteomes" id="UP000263232"/>
    </source>
</evidence>